<comment type="similarity">
    <text evidence="5">Belongs to the class-IV pyridoxal-phosphate-dependent aminotransferase family.</text>
</comment>
<dbReference type="GO" id="GO:0004084">
    <property type="term" value="F:branched-chain-amino-acid transaminase activity"/>
    <property type="evidence" value="ECO:0007669"/>
    <property type="project" value="UniProtKB-EC"/>
</dbReference>
<dbReference type="InterPro" id="IPR050571">
    <property type="entry name" value="Class-IV_PLP-Dep_Aminotrnsfr"/>
</dbReference>
<organism evidence="11 12">
    <name type="scientific">Limnovirga soli</name>
    <dbReference type="NCBI Taxonomy" id="2656915"/>
    <lineage>
        <taxon>Bacteria</taxon>
        <taxon>Pseudomonadati</taxon>
        <taxon>Bacteroidota</taxon>
        <taxon>Chitinophagia</taxon>
        <taxon>Chitinophagales</taxon>
        <taxon>Chitinophagaceae</taxon>
        <taxon>Limnovirga</taxon>
    </lineage>
</organism>
<proteinExistence type="inferred from homology"/>
<dbReference type="Gene3D" id="3.30.470.10">
    <property type="match status" value="1"/>
</dbReference>
<dbReference type="GO" id="GO:0046394">
    <property type="term" value="P:carboxylic acid biosynthetic process"/>
    <property type="evidence" value="ECO:0007669"/>
    <property type="project" value="UniProtKB-ARBA"/>
</dbReference>
<protein>
    <recommendedName>
        <fullName evidence="6">branched-chain-amino-acid transaminase</fullName>
        <ecNumber evidence="6">2.6.1.42</ecNumber>
    </recommendedName>
</protein>
<dbReference type="GO" id="GO:0008652">
    <property type="term" value="P:amino acid biosynthetic process"/>
    <property type="evidence" value="ECO:0007669"/>
    <property type="project" value="UniProtKB-ARBA"/>
</dbReference>
<dbReference type="EMBL" id="WHPF01000004">
    <property type="protein sequence ID" value="NNV55165.1"/>
    <property type="molecule type" value="Genomic_DNA"/>
</dbReference>
<dbReference type="AlphaFoldDB" id="A0A8J8FCE8"/>
<evidence type="ECO:0000256" key="10">
    <source>
        <dbReference type="ARBA" id="ARBA00049229"/>
    </source>
</evidence>
<comment type="catalytic activity">
    <reaction evidence="8">
        <text>L-valine + 2-oxoglutarate = 3-methyl-2-oxobutanoate + L-glutamate</text>
        <dbReference type="Rhea" id="RHEA:24813"/>
        <dbReference type="ChEBI" id="CHEBI:11851"/>
        <dbReference type="ChEBI" id="CHEBI:16810"/>
        <dbReference type="ChEBI" id="CHEBI:29985"/>
        <dbReference type="ChEBI" id="CHEBI:57762"/>
        <dbReference type="EC" id="2.6.1.42"/>
    </reaction>
</comment>
<dbReference type="InterPro" id="IPR036038">
    <property type="entry name" value="Aminotransferase-like"/>
</dbReference>
<dbReference type="PANTHER" id="PTHR42743">
    <property type="entry name" value="AMINO-ACID AMINOTRANSFERASE"/>
    <property type="match status" value="1"/>
</dbReference>
<dbReference type="SUPFAM" id="SSF56752">
    <property type="entry name" value="D-aminoacid aminotransferase-like PLP-dependent enzymes"/>
    <property type="match status" value="1"/>
</dbReference>
<evidence type="ECO:0000256" key="1">
    <source>
        <dbReference type="ARBA" id="ARBA00001933"/>
    </source>
</evidence>
<evidence type="ECO:0000256" key="8">
    <source>
        <dbReference type="ARBA" id="ARBA00048212"/>
    </source>
</evidence>
<accession>A0A8J8FCE8</accession>
<reference evidence="11" key="1">
    <citation type="submission" date="2019-10" db="EMBL/GenBank/DDBJ databases">
        <title>Draft genome sequence of Panacibacter sp. KCS-6.</title>
        <authorList>
            <person name="Yim K.J."/>
        </authorList>
    </citation>
    <scope>NUCLEOTIDE SEQUENCE</scope>
    <source>
        <strain evidence="11">KCS-6</strain>
    </source>
</reference>
<comment type="pathway">
    <text evidence="3">Amino-acid biosynthesis; L-valine biosynthesis; L-valine from pyruvate: step 4/4.</text>
</comment>
<comment type="catalytic activity">
    <reaction evidence="10">
        <text>L-leucine + 2-oxoglutarate = 4-methyl-2-oxopentanoate + L-glutamate</text>
        <dbReference type="Rhea" id="RHEA:18321"/>
        <dbReference type="ChEBI" id="CHEBI:16810"/>
        <dbReference type="ChEBI" id="CHEBI:17865"/>
        <dbReference type="ChEBI" id="CHEBI:29985"/>
        <dbReference type="ChEBI" id="CHEBI:57427"/>
        <dbReference type="EC" id="2.6.1.42"/>
    </reaction>
</comment>
<evidence type="ECO:0000313" key="12">
    <source>
        <dbReference type="Proteomes" id="UP000598971"/>
    </source>
</evidence>
<dbReference type="Gene3D" id="3.20.10.10">
    <property type="entry name" value="D-amino Acid Aminotransferase, subunit A, domain 2"/>
    <property type="match status" value="1"/>
</dbReference>
<evidence type="ECO:0000313" key="11">
    <source>
        <dbReference type="EMBL" id="NNV55165.1"/>
    </source>
</evidence>
<dbReference type="EC" id="2.6.1.42" evidence="6"/>
<dbReference type="CDD" id="cd00449">
    <property type="entry name" value="PLPDE_IV"/>
    <property type="match status" value="1"/>
</dbReference>
<dbReference type="Pfam" id="PF01063">
    <property type="entry name" value="Aminotran_4"/>
    <property type="match status" value="1"/>
</dbReference>
<evidence type="ECO:0000256" key="7">
    <source>
        <dbReference type="ARBA" id="ARBA00022898"/>
    </source>
</evidence>
<dbReference type="InterPro" id="IPR001544">
    <property type="entry name" value="Aminotrans_IV"/>
</dbReference>
<sequence length="283" mass="32397">MATATFLQYNGKTYKADKLLISPDNRSFRYGDGFFETIKMVKGKILLEDLHMERLFSSMDRLYFQKPSYFTPDYVKEQILALAKQNYHDKLGRIRLTIFRGNGGLYDPENHFPNYIIQTWALNPANNNLNENGLITDIYPDARKAADQFSSIKSNNYLSYAMAALWAKKEHLNDAILLNANNRIADSTIANIFIVQNGVIKTPPLTEGPVSGNMRRYLLQCLRKENMPVEESPITAEELKQAAELFFTNAIYGIKWVKQLGNSQYSNNVSSMLHKKFIAPLFL</sequence>
<dbReference type="RefSeq" id="WP_171607093.1">
    <property type="nucleotide sequence ID" value="NZ_WHPF01000004.1"/>
</dbReference>
<keyword evidence="12" id="KW-1185">Reference proteome</keyword>
<evidence type="ECO:0000256" key="9">
    <source>
        <dbReference type="ARBA" id="ARBA00048798"/>
    </source>
</evidence>
<gene>
    <name evidence="11" type="ORF">GD597_06825</name>
</gene>
<keyword evidence="7" id="KW-0663">Pyridoxal phosphate</keyword>
<comment type="cofactor">
    <cofactor evidence="1">
        <name>pyridoxal 5'-phosphate</name>
        <dbReference type="ChEBI" id="CHEBI:597326"/>
    </cofactor>
</comment>
<comment type="pathway">
    <text evidence="2">Amino-acid biosynthesis; L-isoleucine biosynthesis; L-isoleucine from 2-oxobutanoate: step 4/4.</text>
</comment>
<evidence type="ECO:0000256" key="2">
    <source>
        <dbReference type="ARBA" id="ARBA00004824"/>
    </source>
</evidence>
<evidence type="ECO:0000256" key="4">
    <source>
        <dbReference type="ARBA" id="ARBA00005072"/>
    </source>
</evidence>
<evidence type="ECO:0000256" key="6">
    <source>
        <dbReference type="ARBA" id="ARBA00013053"/>
    </source>
</evidence>
<evidence type="ECO:0000256" key="5">
    <source>
        <dbReference type="ARBA" id="ARBA00009320"/>
    </source>
</evidence>
<name>A0A8J8FCE8_9BACT</name>
<comment type="caution">
    <text evidence="11">The sequence shown here is derived from an EMBL/GenBank/DDBJ whole genome shotgun (WGS) entry which is preliminary data.</text>
</comment>
<dbReference type="Proteomes" id="UP000598971">
    <property type="component" value="Unassembled WGS sequence"/>
</dbReference>
<dbReference type="InterPro" id="IPR043131">
    <property type="entry name" value="BCAT-like_N"/>
</dbReference>
<comment type="pathway">
    <text evidence="4">Amino-acid biosynthesis; L-leucine biosynthesis; L-leucine from 3-methyl-2-oxobutanoate: step 4/4.</text>
</comment>
<comment type="catalytic activity">
    <reaction evidence="9">
        <text>L-isoleucine + 2-oxoglutarate = (S)-3-methyl-2-oxopentanoate + L-glutamate</text>
        <dbReference type="Rhea" id="RHEA:24801"/>
        <dbReference type="ChEBI" id="CHEBI:16810"/>
        <dbReference type="ChEBI" id="CHEBI:29985"/>
        <dbReference type="ChEBI" id="CHEBI:35146"/>
        <dbReference type="ChEBI" id="CHEBI:58045"/>
        <dbReference type="EC" id="2.6.1.42"/>
    </reaction>
</comment>
<dbReference type="InterPro" id="IPR043132">
    <property type="entry name" value="BCAT-like_C"/>
</dbReference>
<dbReference type="PANTHER" id="PTHR42743:SF11">
    <property type="entry name" value="AMINODEOXYCHORISMATE LYASE"/>
    <property type="match status" value="1"/>
</dbReference>
<evidence type="ECO:0000256" key="3">
    <source>
        <dbReference type="ARBA" id="ARBA00004931"/>
    </source>
</evidence>
<dbReference type="FunFam" id="3.20.10.10:FF:000002">
    <property type="entry name" value="D-alanine aminotransferase"/>
    <property type="match status" value="1"/>
</dbReference>